<dbReference type="OrthoDB" id="9783700at2"/>
<dbReference type="AlphaFoldDB" id="A0A327RMM6"/>
<evidence type="ECO:0000313" key="3">
    <source>
        <dbReference type="Proteomes" id="UP000248703"/>
    </source>
</evidence>
<accession>A0A327RMM6</accession>
<feature type="chain" id="PRO_5016248940" evidence="1">
    <location>
        <begin position="24"/>
        <end position="345"/>
    </location>
</feature>
<dbReference type="InterPro" id="IPR015943">
    <property type="entry name" value="WD40/YVTN_repeat-like_dom_sf"/>
</dbReference>
<dbReference type="InterPro" id="IPR011044">
    <property type="entry name" value="Quino_amine_DH_bsu"/>
</dbReference>
<dbReference type="RefSeq" id="WP_111659256.1">
    <property type="nucleotide sequence ID" value="NZ_QLLO01000002.1"/>
</dbReference>
<sequence length="345" mass="38923">MKVFKHLTIIFLAIILVSCGANLEQQKKSFSITTNAKNGTISIDKTLELSLKNPKNLEVSSVSYELDGKTIKAKQPLTDFKLGEHNLKTTINFNGETAIVNQQLTLLNDKDPKILSLEIVNVFPHDKTSFTQGLEFYNGILYESTGQYGESKIRKIDYKTGKVIAETAIPDNYFGEGMTVLNNTIYHLTWQAKKGFTYDAETLEKKGSFNYGKSQEGWGFANDGNKLYKSDGTSLIWTLNPDTLVEEDYIQVYSTKGKIGRLNEIEWANNKLYANIWEKNGIAIINPKNGAEEAVINCIPLTKQISNFSINENCLNGIAYNPDTQTFFLTGKRWDKLFEVKFVEN</sequence>
<feature type="signal peptide" evidence="1">
    <location>
        <begin position="1"/>
        <end position="23"/>
    </location>
</feature>
<gene>
    <name evidence="2" type="ORF">LY08_00931</name>
</gene>
<keyword evidence="3" id="KW-1185">Reference proteome</keyword>
<dbReference type="Pfam" id="PF05096">
    <property type="entry name" value="Glu_cyclase_2"/>
    <property type="match status" value="1"/>
</dbReference>
<dbReference type="PANTHER" id="PTHR31270:SF1">
    <property type="entry name" value="GLUTAMINYL-PEPTIDE CYCLOTRANSFERASE"/>
    <property type="match status" value="1"/>
</dbReference>
<dbReference type="PROSITE" id="PS51257">
    <property type="entry name" value="PROKAR_LIPOPROTEIN"/>
    <property type="match status" value="1"/>
</dbReference>
<reference evidence="2 3" key="1">
    <citation type="submission" date="2018-06" db="EMBL/GenBank/DDBJ databases">
        <title>Genomic Encyclopedia of Archaeal and Bacterial Type Strains, Phase II (KMG-II): from individual species to whole genera.</title>
        <authorList>
            <person name="Goeker M."/>
        </authorList>
    </citation>
    <scope>NUCLEOTIDE SEQUENCE [LARGE SCALE GENOMIC DNA]</scope>
    <source>
        <strain evidence="2 3">DSM 24464</strain>
    </source>
</reference>
<dbReference type="EMBL" id="QLLO01000002">
    <property type="protein sequence ID" value="RAJ17152.1"/>
    <property type="molecule type" value="Genomic_DNA"/>
</dbReference>
<keyword evidence="2" id="KW-0808">Transferase</keyword>
<dbReference type="GO" id="GO:0016603">
    <property type="term" value="F:glutaminyl-peptide cyclotransferase activity"/>
    <property type="evidence" value="ECO:0007669"/>
    <property type="project" value="InterPro"/>
</dbReference>
<name>A0A327RMM6_9FLAO</name>
<comment type="caution">
    <text evidence="2">The sequence shown here is derived from an EMBL/GenBank/DDBJ whole genome shotgun (WGS) entry which is preliminary data.</text>
</comment>
<dbReference type="Proteomes" id="UP000248703">
    <property type="component" value="Unassembled WGS sequence"/>
</dbReference>
<proteinExistence type="predicted"/>
<dbReference type="SUPFAM" id="SSF50969">
    <property type="entry name" value="YVTN repeat-like/Quinoprotein amine dehydrogenase"/>
    <property type="match status" value="1"/>
</dbReference>
<keyword evidence="1" id="KW-0732">Signal</keyword>
<protein>
    <submittedName>
        <fullName evidence="2">Glutamine cyclotransferase</fullName>
    </submittedName>
</protein>
<evidence type="ECO:0000256" key="1">
    <source>
        <dbReference type="SAM" id="SignalP"/>
    </source>
</evidence>
<evidence type="ECO:0000313" key="2">
    <source>
        <dbReference type="EMBL" id="RAJ17152.1"/>
    </source>
</evidence>
<dbReference type="PANTHER" id="PTHR31270">
    <property type="entry name" value="GLUTAMINYL-PEPTIDE CYCLOTRANSFERASE"/>
    <property type="match status" value="1"/>
</dbReference>
<dbReference type="InterPro" id="IPR007788">
    <property type="entry name" value="QCT"/>
</dbReference>
<organism evidence="2 3">
    <name type="scientific">Olleya aquimaris</name>
    <dbReference type="NCBI Taxonomy" id="639310"/>
    <lineage>
        <taxon>Bacteria</taxon>
        <taxon>Pseudomonadati</taxon>
        <taxon>Bacteroidota</taxon>
        <taxon>Flavobacteriia</taxon>
        <taxon>Flavobacteriales</taxon>
        <taxon>Flavobacteriaceae</taxon>
    </lineage>
</organism>
<dbReference type="Gene3D" id="2.130.10.10">
    <property type="entry name" value="YVTN repeat-like/Quinoprotein amine dehydrogenase"/>
    <property type="match status" value="1"/>
</dbReference>